<keyword evidence="3" id="KW-1185">Reference proteome</keyword>
<comment type="caution">
    <text evidence="2">The sequence shown here is derived from an EMBL/GenBank/DDBJ whole genome shotgun (WGS) entry which is preliminary data.</text>
</comment>
<sequence length="92" mass="10337">MRGHIRRQCSGSKKLSSIHLQSISHRSEDDKLGKICCMNTSLKWSNAVLTTALTVAKLKAVRKHESPRRSEPSYQCWSTTKNVGVPEEPACR</sequence>
<name>A0A4C1VL05_EUMVA</name>
<dbReference type="EMBL" id="BGZK01000357">
    <property type="protein sequence ID" value="GBP38967.1"/>
    <property type="molecule type" value="Genomic_DNA"/>
</dbReference>
<organism evidence="2 3">
    <name type="scientific">Eumeta variegata</name>
    <name type="common">Bagworm moth</name>
    <name type="synonym">Eumeta japonica</name>
    <dbReference type="NCBI Taxonomy" id="151549"/>
    <lineage>
        <taxon>Eukaryota</taxon>
        <taxon>Metazoa</taxon>
        <taxon>Ecdysozoa</taxon>
        <taxon>Arthropoda</taxon>
        <taxon>Hexapoda</taxon>
        <taxon>Insecta</taxon>
        <taxon>Pterygota</taxon>
        <taxon>Neoptera</taxon>
        <taxon>Endopterygota</taxon>
        <taxon>Lepidoptera</taxon>
        <taxon>Glossata</taxon>
        <taxon>Ditrysia</taxon>
        <taxon>Tineoidea</taxon>
        <taxon>Psychidae</taxon>
        <taxon>Oiketicinae</taxon>
        <taxon>Eumeta</taxon>
    </lineage>
</organism>
<feature type="compositionally biased region" description="Polar residues" evidence="1">
    <location>
        <begin position="9"/>
        <end position="24"/>
    </location>
</feature>
<proteinExistence type="predicted"/>
<evidence type="ECO:0000313" key="3">
    <source>
        <dbReference type="Proteomes" id="UP000299102"/>
    </source>
</evidence>
<evidence type="ECO:0000313" key="2">
    <source>
        <dbReference type="EMBL" id="GBP38967.1"/>
    </source>
</evidence>
<feature type="region of interest" description="Disordered" evidence="1">
    <location>
        <begin position="1"/>
        <end position="28"/>
    </location>
</feature>
<protein>
    <submittedName>
        <fullName evidence="2">Uncharacterized protein</fullName>
    </submittedName>
</protein>
<dbReference type="Proteomes" id="UP000299102">
    <property type="component" value="Unassembled WGS sequence"/>
</dbReference>
<accession>A0A4C1VL05</accession>
<gene>
    <name evidence="2" type="ORF">EVAR_95586_1</name>
</gene>
<evidence type="ECO:0000256" key="1">
    <source>
        <dbReference type="SAM" id="MobiDB-lite"/>
    </source>
</evidence>
<reference evidence="2 3" key="1">
    <citation type="journal article" date="2019" name="Commun. Biol.">
        <title>The bagworm genome reveals a unique fibroin gene that provides high tensile strength.</title>
        <authorList>
            <person name="Kono N."/>
            <person name="Nakamura H."/>
            <person name="Ohtoshi R."/>
            <person name="Tomita M."/>
            <person name="Numata K."/>
            <person name="Arakawa K."/>
        </authorList>
    </citation>
    <scope>NUCLEOTIDE SEQUENCE [LARGE SCALE GENOMIC DNA]</scope>
</reference>
<dbReference type="AlphaFoldDB" id="A0A4C1VL05"/>